<evidence type="ECO:0000313" key="1">
    <source>
        <dbReference type="EMBL" id="SVA89459.1"/>
    </source>
</evidence>
<dbReference type="EMBL" id="UINC01021592">
    <property type="protein sequence ID" value="SVA89459.1"/>
    <property type="molecule type" value="Genomic_DNA"/>
</dbReference>
<accession>A0A381ZJU3</accession>
<organism evidence="1">
    <name type="scientific">marine metagenome</name>
    <dbReference type="NCBI Taxonomy" id="408172"/>
    <lineage>
        <taxon>unclassified sequences</taxon>
        <taxon>metagenomes</taxon>
        <taxon>ecological metagenomes</taxon>
    </lineage>
</organism>
<feature type="non-terminal residue" evidence="1">
    <location>
        <position position="30"/>
    </location>
</feature>
<name>A0A381ZJU3_9ZZZZ</name>
<gene>
    <name evidence="1" type="ORF">METZ01_LOCUS142313</name>
</gene>
<dbReference type="AlphaFoldDB" id="A0A381ZJU3"/>
<proteinExistence type="predicted"/>
<sequence length="30" mass="3381">MPSAVGPHLTVCENRFPPTDYLLRYATAFL</sequence>
<protein>
    <submittedName>
        <fullName evidence="1">Uncharacterized protein</fullName>
    </submittedName>
</protein>
<reference evidence="1" key="1">
    <citation type="submission" date="2018-05" db="EMBL/GenBank/DDBJ databases">
        <authorList>
            <person name="Lanie J.A."/>
            <person name="Ng W.-L."/>
            <person name="Kazmierczak K.M."/>
            <person name="Andrzejewski T.M."/>
            <person name="Davidsen T.M."/>
            <person name="Wayne K.J."/>
            <person name="Tettelin H."/>
            <person name="Glass J.I."/>
            <person name="Rusch D."/>
            <person name="Podicherti R."/>
            <person name="Tsui H.-C.T."/>
            <person name="Winkler M.E."/>
        </authorList>
    </citation>
    <scope>NUCLEOTIDE SEQUENCE</scope>
</reference>